<dbReference type="Pfam" id="PF09236">
    <property type="entry name" value="AHSP"/>
    <property type="match status" value="1"/>
</dbReference>
<comment type="subunit">
    <text evidence="5">Monomer. Forms a heterodimer with free alpha-hemoglobin. Does not bind beta-hemoglobin nor alpha(2)beta(2) hemoglobin A.</text>
</comment>
<feature type="region of interest" description="Disordered" evidence="9">
    <location>
        <begin position="54"/>
        <end position="79"/>
    </location>
</feature>
<dbReference type="InterPro" id="IPR015317">
    <property type="entry name" value="A_Hb_stabilising_prot"/>
</dbReference>
<evidence type="ECO:0000256" key="7">
    <source>
        <dbReference type="ARBA" id="ARBA00079289"/>
    </source>
</evidence>
<dbReference type="GO" id="GO:0030492">
    <property type="term" value="F:hemoglobin binding"/>
    <property type="evidence" value="ECO:0007669"/>
    <property type="project" value="InterPro"/>
</dbReference>
<organism evidence="10 11">
    <name type="scientific">Myodes glareolus</name>
    <name type="common">Bank vole</name>
    <name type="synonym">Clethrionomys glareolus</name>
    <dbReference type="NCBI Taxonomy" id="447135"/>
    <lineage>
        <taxon>Eukaryota</taxon>
        <taxon>Metazoa</taxon>
        <taxon>Chordata</taxon>
        <taxon>Craniata</taxon>
        <taxon>Vertebrata</taxon>
        <taxon>Euteleostomi</taxon>
        <taxon>Mammalia</taxon>
        <taxon>Eutheria</taxon>
        <taxon>Euarchontoglires</taxon>
        <taxon>Glires</taxon>
        <taxon>Rodentia</taxon>
        <taxon>Myomorpha</taxon>
        <taxon>Muroidea</taxon>
        <taxon>Cricetidae</taxon>
        <taxon>Arvicolinae</taxon>
        <taxon>Myodes</taxon>
    </lineage>
</organism>
<comment type="subcellular location">
    <subcellularLocation>
        <location evidence="1">Cytoplasm</location>
    </subcellularLocation>
</comment>
<evidence type="ECO:0000256" key="6">
    <source>
        <dbReference type="ARBA" id="ARBA00072174"/>
    </source>
</evidence>
<protein>
    <recommendedName>
        <fullName evidence="6">Alpha-hemoglobin-stabilizing protein</fullName>
    </recommendedName>
    <alternativeName>
        <fullName evidence="8">Erythroid differentiation-related factor</fullName>
    </alternativeName>
    <alternativeName>
        <fullName evidence="7">Erythroid-associated factor</fullName>
    </alternativeName>
</protein>
<comment type="similarity">
    <text evidence="4">Belongs to the AHSP family.</text>
</comment>
<sequence>MCKCRPQGPVPLVPSYKLPTPPPATAAGRPHLHGIPQLVGQVVRTDAIWEALRQQHGPEARKRRSREASPPTVPTPGRPITLLQDLKAGRFRLKLALESAYIQLSAEDTLTLKSVAEASSAPLDLKMAPFQTNKELISTGIKEFNVLLNQQVFNDPLIPEESMVTVVDDWVNLYINYYKSHVLGEQQEKDKALQELQQELSTLGSQFLTKYRTILKSREPSNSELPSS</sequence>
<evidence type="ECO:0000313" key="11">
    <source>
        <dbReference type="Proteomes" id="UP001488838"/>
    </source>
</evidence>
<dbReference type="AlphaFoldDB" id="A0AAW0ICY6"/>
<dbReference type="SUPFAM" id="SSF109751">
    <property type="entry name" value="Alpha-hemoglobin stabilizing protein AHSP"/>
    <property type="match status" value="1"/>
</dbReference>
<accession>A0AAW0ICY6</accession>
<dbReference type="GO" id="GO:0006457">
    <property type="term" value="P:protein folding"/>
    <property type="evidence" value="ECO:0007669"/>
    <property type="project" value="InterPro"/>
</dbReference>
<evidence type="ECO:0000256" key="4">
    <source>
        <dbReference type="ARBA" id="ARBA00061424"/>
    </source>
</evidence>
<evidence type="ECO:0000256" key="5">
    <source>
        <dbReference type="ARBA" id="ARBA00066302"/>
    </source>
</evidence>
<dbReference type="PANTHER" id="PTHR15914">
    <property type="entry name" value="ALPHA-HEMOGLOBIN-STABILIZING PROTEIN"/>
    <property type="match status" value="1"/>
</dbReference>
<keyword evidence="2" id="KW-0963">Cytoplasm</keyword>
<dbReference type="Gene3D" id="1.20.58.420">
    <property type="entry name" value="AHSP"/>
    <property type="match status" value="1"/>
</dbReference>
<dbReference type="GO" id="GO:0030218">
    <property type="term" value="P:erythrocyte differentiation"/>
    <property type="evidence" value="ECO:0007669"/>
    <property type="project" value="InterPro"/>
</dbReference>
<dbReference type="GO" id="GO:0050821">
    <property type="term" value="P:protein stabilization"/>
    <property type="evidence" value="ECO:0007669"/>
    <property type="project" value="InterPro"/>
</dbReference>
<evidence type="ECO:0000256" key="3">
    <source>
        <dbReference type="ARBA" id="ARBA00023186"/>
    </source>
</evidence>
<evidence type="ECO:0000313" key="10">
    <source>
        <dbReference type="EMBL" id="KAK7812102.1"/>
    </source>
</evidence>
<dbReference type="Proteomes" id="UP001488838">
    <property type="component" value="Unassembled WGS sequence"/>
</dbReference>
<keyword evidence="11" id="KW-1185">Reference proteome</keyword>
<comment type="caution">
    <text evidence="10">The sequence shown here is derived from an EMBL/GenBank/DDBJ whole genome shotgun (WGS) entry which is preliminary data.</text>
</comment>
<name>A0AAW0ICY6_MYOGA</name>
<reference evidence="10 11" key="1">
    <citation type="journal article" date="2023" name="bioRxiv">
        <title>Conserved and derived expression patterns and positive selection on dental genes reveal complex evolutionary context of ever-growing rodent molars.</title>
        <authorList>
            <person name="Calamari Z.T."/>
            <person name="Song A."/>
            <person name="Cohen E."/>
            <person name="Akter M."/>
            <person name="Roy R.D."/>
            <person name="Hallikas O."/>
            <person name="Christensen M.M."/>
            <person name="Li P."/>
            <person name="Marangoni P."/>
            <person name="Jernvall J."/>
            <person name="Klein O.D."/>
        </authorList>
    </citation>
    <scope>NUCLEOTIDE SEQUENCE [LARGE SCALE GENOMIC DNA]</scope>
    <source>
        <strain evidence="10">V071</strain>
    </source>
</reference>
<dbReference type="InterPro" id="IPR036468">
    <property type="entry name" value="AHSP_sf"/>
</dbReference>
<dbReference type="GO" id="GO:0005737">
    <property type="term" value="C:cytoplasm"/>
    <property type="evidence" value="ECO:0007669"/>
    <property type="project" value="UniProtKB-SubCell"/>
</dbReference>
<evidence type="ECO:0000256" key="8">
    <source>
        <dbReference type="ARBA" id="ARBA00081968"/>
    </source>
</evidence>
<proteinExistence type="inferred from homology"/>
<evidence type="ECO:0000256" key="9">
    <source>
        <dbReference type="SAM" id="MobiDB-lite"/>
    </source>
</evidence>
<evidence type="ECO:0000256" key="2">
    <source>
        <dbReference type="ARBA" id="ARBA00022490"/>
    </source>
</evidence>
<dbReference type="FunFam" id="1.20.58.420:FF:000002">
    <property type="entry name" value="Alpha-hemoglobin-stabilizing protein"/>
    <property type="match status" value="1"/>
</dbReference>
<gene>
    <name evidence="10" type="ORF">U0070_004563</name>
</gene>
<keyword evidence="3" id="KW-0143">Chaperone</keyword>
<feature type="region of interest" description="Disordered" evidence="9">
    <location>
        <begin position="1"/>
        <end position="31"/>
    </location>
</feature>
<dbReference type="EMBL" id="JBBHLL010000159">
    <property type="protein sequence ID" value="KAK7812102.1"/>
    <property type="molecule type" value="Genomic_DNA"/>
</dbReference>
<evidence type="ECO:0000256" key="1">
    <source>
        <dbReference type="ARBA" id="ARBA00004496"/>
    </source>
</evidence>
<dbReference type="PANTHER" id="PTHR15914:SF0">
    <property type="entry name" value="ALPHA-HEMOGLOBIN-STABILIZING PROTEIN"/>
    <property type="match status" value="1"/>
</dbReference>